<accession>A0A913X7X1</accession>
<organism evidence="6 7">
    <name type="scientific">Exaiptasia diaphana</name>
    <name type="common">Tropical sea anemone</name>
    <name type="synonym">Aiptasia pulchella</name>
    <dbReference type="NCBI Taxonomy" id="2652724"/>
    <lineage>
        <taxon>Eukaryota</taxon>
        <taxon>Metazoa</taxon>
        <taxon>Cnidaria</taxon>
        <taxon>Anthozoa</taxon>
        <taxon>Hexacorallia</taxon>
        <taxon>Actiniaria</taxon>
        <taxon>Aiptasiidae</taxon>
        <taxon>Exaiptasia</taxon>
    </lineage>
</organism>
<feature type="transmembrane region" description="Helical" evidence="5">
    <location>
        <begin position="120"/>
        <end position="142"/>
    </location>
</feature>
<sequence length="192" mass="20873">MIYLSSTKASQLICTGVSEFCIGGVILGLAYTISFGKYELTSIVGKGCPFWAGIPTVVTGIIGIITGIYKRKILLKVFLGLSSMCLVLGVLVTAVVGLMLNDWRTRGQCRFAFCSFDEPSILLIILVICWVLMSIMALTGILEACFPLVCHDEHSVRNTALQNGYPKRLDNYGSQDGAQLDIGLRQPLQTTV</sequence>
<name>A0A913X7X1_EXADI</name>
<keyword evidence="3 5" id="KW-1133">Transmembrane helix</keyword>
<dbReference type="OrthoDB" id="10558741at2759"/>
<keyword evidence="2 5" id="KW-0812">Transmembrane</keyword>
<dbReference type="RefSeq" id="XP_020900384.1">
    <property type="nucleotide sequence ID" value="XM_021044725.2"/>
</dbReference>
<feature type="transmembrane region" description="Helical" evidence="5">
    <location>
        <begin position="50"/>
        <end position="70"/>
    </location>
</feature>
<dbReference type="GO" id="GO:0016020">
    <property type="term" value="C:membrane"/>
    <property type="evidence" value="ECO:0007669"/>
    <property type="project" value="UniProtKB-SubCell"/>
</dbReference>
<evidence type="ECO:0000256" key="2">
    <source>
        <dbReference type="ARBA" id="ARBA00022692"/>
    </source>
</evidence>
<dbReference type="Proteomes" id="UP000887567">
    <property type="component" value="Unplaced"/>
</dbReference>
<comment type="subcellular location">
    <subcellularLocation>
        <location evidence="1">Membrane</location>
        <topology evidence="1">Multi-pass membrane protein</topology>
    </subcellularLocation>
</comment>
<evidence type="ECO:0000256" key="5">
    <source>
        <dbReference type="SAM" id="Phobius"/>
    </source>
</evidence>
<protein>
    <submittedName>
        <fullName evidence="6">Uncharacterized protein</fullName>
    </submittedName>
</protein>
<evidence type="ECO:0000256" key="3">
    <source>
        <dbReference type="ARBA" id="ARBA00022989"/>
    </source>
</evidence>
<dbReference type="Pfam" id="PF04103">
    <property type="entry name" value="CD20"/>
    <property type="match status" value="1"/>
</dbReference>
<evidence type="ECO:0000313" key="6">
    <source>
        <dbReference type="EnsemblMetazoa" id="XP_020900384.1"/>
    </source>
</evidence>
<evidence type="ECO:0000256" key="4">
    <source>
        <dbReference type="ARBA" id="ARBA00023136"/>
    </source>
</evidence>
<feature type="transmembrane region" description="Helical" evidence="5">
    <location>
        <begin position="77"/>
        <end position="100"/>
    </location>
</feature>
<feature type="transmembrane region" description="Helical" evidence="5">
    <location>
        <begin position="12"/>
        <end position="30"/>
    </location>
</feature>
<keyword evidence="7" id="KW-1185">Reference proteome</keyword>
<dbReference type="GeneID" id="110239024"/>
<dbReference type="InterPro" id="IPR007237">
    <property type="entry name" value="CD20-like"/>
</dbReference>
<keyword evidence="4 5" id="KW-0472">Membrane</keyword>
<proteinExistence type="predicted"/>
<dbReference type="OMA" id="VSEFCIG"/>
<reference evidence="6" key="1">
    <citation type="submission" date="2022-11" db="UniProtKB">
        <authorList>
            <consortium name="EnsemblMetazoa"/>
        </authorList>
    </citation>
    <scope>IDENTIFICATION</scope>
</reference>
<evidence type="ECO:0000256" key="1">
    <source>
        <dbReference type="ARBA" id="ARBA00004141"/>
    </source>
</evidence>
<evidence type="ECO:0000313" key="7">
    <source>
        <dbReference type="Proteomes" id="UP000887567"/>
    </source>
</evidence>
<dbReference type="EnsemblMetazoa" id="XM_021044725.2">
    <property type="protein sequence ID" value="XP_020900384.1"/>
    <property type="gene ID" value="LOC110239024"/>
</dbReference>
<dbReference type="KEGG" id="epa:110239024"/>
<dbReference type="AlphaFoldDB" id="A0A913X7X1"/>